<keyword evidence="4" id="KW-1185">Reference proteome</keyword>
<keyword evidence="2" id="KW-0812">Transmembrane</keyword>
<evidence type="ECO:0000313" key="4">
    <source>
        <dbReference type="Proteomes" id="UP001497453"/>
    </source>
</evidence>
<sequence>MSSTSIEPSSTTSDDPFFTDNPAATTTSGGGGGGGFASQSTPLYLFTFLATLFVLLFVSCAIVMRSFFLRRRMRQRIDEAIAAGVLLPPQTGPGSRRRDFGEKPKLWDASLSTPSDEDWESTTPVSVKLITSDSSSIPTSPSPPESSILRRLNPFAHLKSWRRPRSDAPSSPPDPTTLPLSQSHPGLDESIAHASDVEVSLFVAMPNPNKPTYDPYREHDSDFGSRKGKQRSSMSSDSYWDEHEEGVPDVVLGVCHVPMKGGSDGLRQ</sequence>
<evidence type="ECO:0000256" key="1">
    <source>
        <dbReference type="SAM" id="MobiDB-lite"/>
    </source>
</evidence>
<feature type="region of interest" description="Disordered" evidence="1">
    <location>
        <begin position="160"/>
        <end position="187"/>
    </location>
</feature>
<feature type="compositionally biased region" description="Low complexity" evidence="1">
    <location>
        <begin position="1"/>
        <end position="13"/>
    </location>
</feature>
<dbReference type="Proteomes" id="UP001497453">
    <property type="component" value="Chromosome 7"/>
</dbReference>
<feature type="region of interest" description="Disordered" evidence="1">
    <location>
        <begin position="1"/>
        <end position="33"/>
    </location>
</feature>
<accession>A0ABP1DZ58</accession>
<reference evidence="4" key="1">
    <citation type="submission" date="2024-04" db="EMBL/GenBank/DDBJ databases">
        <authorList>
            <person name="Shaw F."/>
            <person name="Minotto A."/>
        </authorList>
    </citation>
    <scope>NUCLEOTIDE SEQUENCE [LARGE SCALE GENOMIC DNA]</scope>
</reference>
<protein>
    <submittedName>
        <fullName evidence="3">Uncharacterized protein</fullName>
    </submittedName>
</protein>
<evidence type="ECO:0000313" key="3">
    <source>
        <dbReference type="EMBL" id="CAL1713106.1"/>
    </source>
</evidence>
<organism evidence="3 4">
    <name type="scientific">Somion occarium</name>
    <dbReference type="NCBI Taxonomy" id="3059160"/>
    <lineage>
        <taxon>Eukaryota</taxon>
        <taxon>Fungi</taxon>
        <taxon>Dikarya</taxon>
        <taxon>Basidiomycota</taxon>
        <taxon>Agaricomycotina</taxon>
        <taxon>Agaricomycetes</taxon>
        <taxon>Polyporales</taxon>
        <taxon>Cerrenaceae</taxon>
        <taxon>Somion</taxon>
    </lineage>
</organism>
<proteinExistence type="predicted"/>
<keyword evidence="2" id="KW-0472">Membrane</keyword>
<name>A0ABP1DZ58_9APHY</name>
<feature type="transmembrane region" description="Helical" evidence="2">
    <location>
        <begin position="43"/>
        <end position="68"/>
    </location>
</feature>
<feature type="region of interest" description="Disordered" evidence="1">
    <location>
        <begin position="130"/>
        <end position="149"/>
    </location>
</feature>
<evidence type="ECO:0000256" key="2">
    <source>
        <dbReference type="SAM" id="Phobius"/>
    </source>
</evidence>
<keyword evidence="2" id="KW-1133">Transmembrane helix</keyword>
<feature type="compositionally biased region" description="Basic and acidic residues" evidence="1">
    <location>
        <begin position="215"/>
        <end position="225"/>
    </location>
</feature>
<feature type="region of interest" description="Disordered" evidence="1">
    <location>
        <begin position="206"/>
        <end position="242"/>
    </location>
</feature>
<feature type="compositionally biased region" description="Low complexity" evidence="1">
    <location>
        <begin position="130"/>
        <end position="139"/>
    </location>
</feature>
<dbReference type="EMBL" id="OZ037950">
    <property type="protein sequence ID" value="CAL1713106.1"/>
    <property type="molecule type" value="Genomic_DNA"/>
</dbReference>
<gene>
    <name evidence="3" type="ORF">GFSPODELE1_LOCUS9149</name>
</gene>